<gene>
    <name evidence="1" type="ORF">MATL_G00145640</name>
</gene>
<name>A0A9D3PXA7_MEGAT</name>
<dbReference type="Proteomes" id="UP001046870">
    <property type="component" value="Chromosome 11"/>
</dbReference>
<accession>A0A9D3PXA7</accession>
<sequence length="86" mass="9703">MFEEIATCNAERPASFAHTALQSQRIPRIATLCGFWKRRSRCGARPMMRSDRAVPAVRPAAPQVRSSTMTDITARIVPRRFLKSSK</sequence>
<proteinExistence type="predicted"/>
<protein>
    <submittedName>
        <fullName evidence="1">Uncharacterized protein</fullName>
    </submittedName>
</protein>
<keyword evidence="2" id="KW-1185">Reference proteome</keyword>
<dbReference type="AlphaFoldDB" id="A0A9D3PXA7"/>
<dbReference type="EMBL" id="JAFDVH010000011">
    <property type="protein sequence ID" value="KAG7468687.1"/>
    <property type="molecule type" value="Genomic_DNA"/>
</dbReference>
<reference evidence="1" key="1">
    <citation type="submission" date="2021-01" db="EMBL/GenBank/DDBJ databases">
        <authorList>
            <person name="Zahm M."/>
            <person name="Roques C."/>
            <person name="Cabau C."/>
            <person name="Klopp C."/>
            <person name="Donnadieu C."/>
            <person name="Jouanno E."/>
            <person name="Lampietro C."/>
            <person name="Louis A."/>
            <person name="Herpin A."/>
            <person name="Echchiki A."/>
            <person name="Berthelot C."/>
            <person name="Parey E."/>
            <person name="Roest-Crollius H."/>
            <person name="Braasch I."/>
            <person name="Postlethwait J."/>
            <person name="Bobe J."/>
            <person name="Montfort J."/>
            <person name="Bouchez O."/>
            <person name="Begum T."/>
            <person name="Mejri S."/>
            <person name="Adams A."/>
            <person name="Chen W.-J."/>
            <person name="Guiguen Y."/>
        </authorList>
    </citation>
    <scope>NUCLEOTIDE SEQUENCE</scope>
    <source>
        <strain evidence="1">YG-15Mar2019-1</strain>
        <tissue evidence="1">Brain</tissue>
    </source>
</reference>
<comment type="caution">
    <text evidence="1">The sequence shown here is derived from an EMBL/GenBank/DDBJ whole genome shotgun (WGS) entry which is preliminary data.</text>
</comment>
<evidence type="ECO:0000313" key="1">
    <source>
        <dbReference type="EMBL" id="KAG7468687.1"/>
    </source>
</evidence>
<organism evidence="1 2">
    <name type="scientific">Megalops atlanticus</name>
    <name type="common">Tarpon</name>
    <name type="synonym">Clupea gigantea</name>
    <dbReference type="NCBI Taxonomy" id="7932"/>
    <lineage>
        <taxon>Eukaryota</taxon>
        <taxon>Metazoa</taxon>
        <taxon>Chordata</taxon>
        <taxon>Craniata</taxon>
        <taxon>Vertebrata</taxon>
        <taxon>Euteleostomi</taxon>
        <taxon>Actinopterygii</taxon>
        <taxon>Neopterygii</taxon>
        <taxon>Teleostei</taxon>
        <taxon>Elopiformes</taxon>
        <taxon>Megalopidae</taxon>
        <taxon>Megalops</taxon>
    </lineage>
</organism>
<evidence type="ECO:0000313" key="2">
    <source>
        <dbReference type="Proteomes" id="UP001046870"/>
    </source>
</evidence>